<organism evidence="3 4">
    <name type="scientific">Pararge aegeria aegeria</name>
    <dbReference type="NCBI Taxonomy" id="348720"/>
    <lineage>
        <taxon>Eukaryota</taxon>
        <taxon>Metazoa</taxon>
        <taxon>Ecdysozoa</taxon>
        <taxon>Arthropoda</taxon>
        <taxon>Hexapoda</taxon>
        <taxon>Insecta</taxon>
        <taxon>Pterygota</taxon>
        <taxon>Neoptera</taxon>
        <taxon>Endopterygota</taxon>
        <taxon>Lepidoptera</taxon>
        <taxon>Glossata</taxon>
        <taxon>Ditrysia</taxon>
        <taxon>Papilionoidea</taxon>
        <taxon>Nymphalidae</taxon>
        <taxon>Satyrinae</taxon>
        <taxon>Satyrini</taxon>
        <taxon>Parargina</taxon>
        <taxon>Pararge</taxon>
    </lineage>
</organism>
<evidence type="ECO:0000259" key="2">
    <source>
        <dbReference type="PROSITE" id="PS50878"/>
    </source>
</evidence>
<dbReference type="PANTHER" id="PTHR33064">
    <property type="entry name" value="POL PROTEIN"/>
    <property type="match status" value="1"/>
</dbReference>
<keyword evidence="4" id="KW-1185">Reference proteome</keyword>
<dbReference type="Gene3D" id="3.10.20.370">
    <property type="match status" value="1"/>
</dbReference>
<dbReference type="InterPro" id="IPR041577">
    <property type="entry name" value="RT_RNaseH_2"/>
</dbReference>
<evidence type="ECO:0000313" key="3">
    <source>
        <dbReference type="EMBL" id="CAH2216778.1"/>
    </source>
</evidence>
<comment type="caution">
    <text evidence="3">The sequence shown here is derived from an EMBL/GenBank/DDBJ whole genome shotgun (WGS) entry which is preliminary data.</text>
</comment>
<dbReference type="FunFam" id="3.30.70.270:FF:000020">
    <property type="entry name" value="Transposon Tf2-6 polyprotein-like Protein"/>
    <property type="match status" value="1"/>
</dbReference>
<dbReference type="AlphaFoldDB" id="A0A8S4QRB6"/>
<name>A0A8S4QRB6_9NEOP</name>
<dbReference type="InterPro" id="IPR043128">
    <property type="entry name" value="Rev_trsase/Diguanyl_cyclase"/>
</dbReference>
<sequence>MPFGLRNAISVFQRATINAHGDIANQYVVVYVDDILLVSDSISQGIERLHVVLDKLSKAGFSLNLKKMFFPQDASRILRVRQFVGLASYFRQFVPNFSRLLGPIYKLTSGKCLFEWTLKCEEVRQKVIEILTNEPVLMIFDPKHPTELYTDASAEGYGVILFQIVAGKRRPVAYFSKLMTPAESRYHSYELEALAVVNS</sequence>
<accession>A0A8S4QRB6</accession>
<dbReference type="PROSITE" id="PS50878">
    <property type="entry name" value="RT_POL"/>
    <property type="match status" value="1"/>
</dbReference>
<dbReference type="EMBL" id="CAKXAJ010016803">
    <property type="protein sequence ID" value="CAH2216778.1"/>
    <property type="molecule type" value="Genomic_DNA"/>
</dbReference>
<dbReference type="PANTHER" id="PTHR33064:SF37">
    <property type="entry name" value="RIBONUCLEASE H"/>
    <property type="match status" value="1"/>
</dbReference>
<reference evidence="3" key="1">
    <citation type="submission" date="2022-03" db="EMBL/GenBank/DDBJ databases">
        <authorList>
            <person name="Lindestad O."/>
        </authorList>
    </citation>
    <scope>NUCLEOTIDE SEQUENCE</scope>
</reference>
<protein>
    <recommendedName>
        <fullName evidence="1">RNA-directed DNA polymerase</fullName>
        <ecNumber evidence="1">2.7.7.49</ecNumber>
    </recommendedName>
</protein>
<feature type="non-terminal residue" evidence="3">
    <location>
        <position position="1"/>
    </location>
</feature>
<dbReference type="InterPro" id="IPR043502">
    <property type="entry name" value="DNA/RNA_pol_sf"/>
</dbReference>
<dbReference type="Pfam" id="PF00078">
    <property type="entry name" value="RVT_1"/>
    <property type="match status" value="1"/>
</dbReference>
<dbReference type="Pfam" id="PF17919">
    <property type="entry name" value="RT_RNaseH_2"/>
    <property type="match status" value="1"/>
</dbReference>
<dbReference type="SUPFAM" id="SSF56672">
    <property type="entry name" value="DNA/RNA polymerases"/>
    <property type="match status" value="1"/>
</dbReference>
<dbReference type="Gene3D" id="3.30.70.270">
    <property type="match status" value="1"/>
</dbReference>
<dbReference type="GO" id="GO:0003964">
    <property type="term" value="F:RNA-directed DNA polymerase activity"/>
    <property type="evidence" value="ECO:0007669"/>
    <property type="project" value="UniProtKB-EC"/>
</dbReference>
<proteinExistence type="predicted"/>
<evidence type="ECO:0000256" key="1">
    <source>
        <dbReference type="ARBA" id="ARBA00012493"/>
    </source>
</evidence>
<dbReference type="InterPro" id="IPR000477">
    <property type="entry name" value="RT_dom"/>
</dbReference>
<dbReference type="EC" id="2.7.7.49" evidence="1"/>
<dbReference type="InterPro" id="IPR051320">
    <property type="entry name" value="Viral_Replic_Matur_Polypro"/>
</dbReference>
<feature type="domain" description="Reverse transcriptase" evidence="2">
    <location>
        <begin position="1"/>
        <end position="88"/>
    </location>
</feature>
<dbReference type="OrthoDB" id="116216at2759"/>
<dbReference type="Proteomes" id="UP000838756">
    <property type="component" value="Unassembled WGS sequence"/>
</dbReference>
<gene>
    <name evidence="3" type="primary">jg21136</name>
    <name evidence="3" type="ORF">PAEG_LOCUS4735</name>
</gene>
<evidence type="ECO:0000313" key="4">
    <source>
        <dbReference type="Proteomes" id="UP000838756"/>
    </source>
</evidence>